<sequence>MSREEFSSVQGRSSQEAPPSPQPVHRAILMGWLRFTHGDYLPFSAARPSPSISDSKVHHPGVTLLRLTVILLRRARARNLSTACTGGRLYLNHRLSINSCRAYAQPHCCIYRRSYTTDLAPACTLYGVSCATLLQLSRNRPILDPLGICMPNLEACKTHTYSRGLHKLMQPLLQPRNLYYPATQRLRVHCYSTIVRHQYCNKPAQRVALKHGRCSPSGMARKGCADTQLARSTQIRQIMADSSSNQQIPPA</sequence>
<reference evidence="2" key="1">
    <citation type="journal article" date="2020" name="Stud. Mycol.">
        <title>101 Dothideomycetes genomes: a test case for predicting lifestyles and emergence of pathogens.</title>
        <authorList>
            <person name="Haridas S."/>
            <person name="Albert R."/>
            <person name="Binder M."/>
            <person name="Bloem J."/>
            <person name="Labutti K."/>
            <person name="Salamov A."/>
            <person name="Andreopoulos B."/>
            <person name="Baker S."/>
            <person name="Barry K."/>
            <person name="Bills G."/>
            <person name="Bluhm B."/>
            <person name="Cannon C."/>
            <person name="Castanera R."/>
            <person name="Culley D."/>
            <person name="Daum C."/>
            <person name="Ezra D."/>
            <person name="Gonzalez J."/>
            <person name="Henrissat B."/>
            <person name="Kuo A."/>
            <person name="Liang C."/>
            <person name="Lipzen A."/>
            <person name="Lutzoni F."/>
            <person name="Magnuson J."/>
            <person name="Mondo S."/>
            <person name="Nolan M."/>
            <person name="Ohm R."/>
            <person name="Pangilinan J."/>
            <person name="Park H.-J."/>
            <person name="Ramirez L."/>
            <person name="Alfaro M."/>
            <person name="Sun H."/>
            <person name="Tritt A."/>
            <person name="Yoshinaga Y."/>
            <person name="Zwiers L.-H."/>
            <person name="Turgeon B."/>
            <person name="Goodwin S."/>
            <person name="Spatafora J."/>
            <person name="Crous P."/>
            <person name="Grigoriev I."/>
        </authorList>
    </citation>
    <scope>NUCLEOTIDE SEQUENCE</scope>
    <source>
        <strain evidence="2">CBS 675.92</strain>
    </source>
</reference>
<keyword evidence="3" id="KW-1185">Reference proteome</keyword>
<dbReference type="AlphaFoldDB" id="A0A6A5TY57"/>
<feature type="region of interest" description="Disordered" evidence="1">
    <location>
        <begin position="1"/>
        <end position="23"/>
    </location>
</feature>
<organism evidence="2 3">
    <name type="scientific">Byssothecium circinans</name>
    <dbReference type="NCBI Taxonomy" id="147558"/>
    <lineage>
        <taxon>Eukaryota</taxon>
        <taxon>Fungi</taxon>
        <taxon>Dikarya</taxon>
        <taxon>Ascomycota</taxon>
        <taxon>Pezizomycotina</taxon>
        <taxon>Dothideomycetes</taxon>
        <taxon>Pleosporomycetidae</taxon>
        <taxon>Pleosporales</taxon>
        <taxon>Massarineae</taxon>
        <taxon>Massarinaceae</taxon>
        <taxon>Byssothecium</taxon>
    </lineage>
</organism>
<dbReference type="Proteomes" id="UP000800035">
    <property type="component" value="Unassembled WGS sequence"/>
</dbReference>
<gene>
    <name evidence="2" type="ORF">CC80DRAFT_33969</name>
</gene>
<evidence type="ECO:0000313" key="2">
    <source>
        <dbReference type="EMBL" id="KAF1957803.1"/>
    </source>
</evidence>
<evidence type="ECO:0000256" key="1">
    <source>
        <dbReference type="SAM" id="MobiDB-lite"/>
    </source>
</evidence>
<feature type="compositionally biased region" description="Polar residues" evidence="1">
    <location>
        <begin position="7"/>
        <end position="17"/>
    </location>
</feature>
<protein>
    <submittedName>
        <fullName evidence="2">Uncharacterized protein</fullName>
    </submittedName>
</protein>
<dbReference type="EMBL" id="ML976988">
    <property type="protein sequence ID" value="KAF1957803.1"/>
    <property type="molecule type" value="Genomic_DNA"/>
</dbReference>
<proteinExistence type="predicted"/>
<evidence type="ECO:0000313" key="3">
    <source>
        <dbReference type="Proteomes" id="UP000800035"/>
    </source>
</evidence>
<name>A0A6A5TY57_9PLEO</name>
<accession>A0A6A5TY57</accession>